<dbReference type="GO" id="GO:0071007">
    <property type="term" value="C:U2-type catalytic step 2 spliceosome"/>
    <property type="evidence" value="ECO:0007669"/>
    <property type="project" value="TreeGrafter"/>
</dbReference>
<comment type="similarity">
    <text evidence="2">Belongs to the crooked-neck family.</text>
</comment>
<keyword evidence="7" id="KW-0539">Nucleus</keyword>
<evidence type="ECO:0000259" key="12">
    <source>
        <dbReference type="Pfam" id="PF23231"/>
    </source>
</evidence>
<protein>
    <recommendedName>
        <fullName evidence="9">Pre-mRNA-splicing factor SYF1</fullName>
    </recommendedName>
    <alternativeName>
        <fullName evidence="10">Pre-mRNA-splicing factor syf1</fullName>
    </alternativeName>
</protein>
<dbReference type="SMART" id="SM00386">
    <property type="entry name" value="HAT"/>
    <property type="match status" value="12"/>
</dbReference>
<dbReference type="GO" id="GO:0071014">
    <property type="term" value="C:post-mRNA release spliceosomal complex"/>
    <property type="evidence" value="ECO:0007669"/>
    <property type="project" value="TreeGrafter"/>
</dbReference>
<dbReference type="FunFam" id="1.25.40.10:FF:000137">
    <property type="entry name" value="Pre-mRNA-splicing factor syf1"/>
    <property type="match status" value="1"/>
</dbReference>
<dbReference type="InterPro" id="IPR056350">
    <property type="entry name" value="HAT_Syf1_central"/>
</dbReference>
<comment type="function">
    <text evidence="8">Involved in pre-mRNA splicing and cell cycle progression.</text>
</comment>
<dbReference type="GO" id="GO:0000974">
    <property type="term" value="C:Prp19 complex"/>
    <property type="evidence" value="ECO:0007669"/>
    <property type="project" value="TreeGrafter"/>
</dbReference>
<dbReference type="SUPFAM" id="SSF48452">
    <property type="entry name" value="TPR-like"/>
    <property type="match status" value="4"/>
</dbReference>
<evidence type="ECO:0000256" key="7">
    <source>
        <dbReference type="ARBA" id="ARBA00023242"/>
    </source>
</evidence>
<dbReference type="PANTHER" id="PTHR11246:SF5">
    <property type="entry name" value="PRE-MRNA-SPLICING FACTOR SYF1"/>
    <property type="match status" value="1"/>
</dbReference>
<dbReference type="Proteomes" id="UP000078561">
    <property type="component" value="Unassembled WGS sequence"/>
</dbReference>
<keyword evidence="5" id="KW-0677">Repeat</keyword>
<dbReference type="Pfam" id="PF23233">
    <property type="entry name" value="HAT_Syf1_CNRKL1_N"/>
    <property type="match status" value="1"/>
</dbReference>
<keyword evidence="4" id="KW-0747">Spliceosome</keyword>
<keyword evidence="15" id="KW-1185">Reference proteome</keyword>
<dbReference type="AlphaFoldDB" id="A0A163LNR0"/>
<dbReference type="InterPro" id="IPR055433">
    <property type="entry name" value="HAT_Syf1-like_N"/>
</dbReference>
<dbReference type="InParanoid" id="A0A163LNR0"/>
<evidence type="ECO:0000256" key="10">
    <source>
        <dbReference type="ARBA" id="ARBA00067212"/>
    </source>
</evidence>
<accession>A0A163LNR0</accession>
<dbReference type="OrthoDB" id="10067343at2759"/>
<dbReference type="OMA" id="PDKIKFY"/>
<comment type="subcellular location">
    <subcellularLocation>
        <location evidence="1">Nucleus</location>
    </subcellularLocation>
</comment>
<evidence type="ECO:0000256" key="4">
    <source>
        <dbReference type="ARBA" id="ARBA00022728"/>
    </source>
</evidence>
<evidence type="ECO:0000259" key="11">
    <source>
        <dbReference type="Pfam" id="PF23220"/>
    </source>
</evidence>
<evidence type="ECO:0000259" key="13">
    <source>
        <dbReference type="Pfam" id="PF23233"/>
    </source>
</evidence>
<dbReference type="GO" id="GO:0000349">
    <property type="term" value="P:generation of catalytic spliceosome for first transesterification step"/>
    <property type="evidence" value="ECO:0007669"/>
    <property type="project" value="TreeGrafter"/>
</dbReference>
<dbReference type="Pfam" id="PF23220">
    <property type="entry name" value="HAT_Syf1_M"/>
    <property type="match status" value="1"/>
</dbReference>
<evidence type="ECO:0000313" key="14">
    <source>
        <dbReference type="EMBL" id="SAL94888.1"/>
    </source>
</evidence>
<dbReference type="STRING" id="4829.A0A163LNR0"/>
<dbReference type="Pfam" id="PF23231">
    <property type="entry name" value="HAT_Syf1_CNRKL1_C"/>
    <property type="match status" value="1"/>
</dbReference>
<dbReference type="FunFam" id="1.25.40.10:FF:000023">
    <property type="entry name" value="Pre-mRNA-splicing factor SYF1"/>
    <property type="match status" value="1"/>
</dbReference>
<evidence type="ECO:0000256" key="3">
    <source>
        <dbReference type="ARBA" id="ARBA00022664"/>
    </source>
</evidence>
<evidence type="ECO:0000256" key="6">
    <source>
        <dbReference type="ARBA" id="ARBA00023187"/>
    </source>
</evidence>
<dbReference type="InterPro" id="IPR055430">
    <property type="entry name" value="HAT_Syf1_CNRKL1_C"/>
</dbReference>
<proteinExistence type="inferred from homology"/>
<dbReference type="PANTHER" id="PTHR11246">
    <property type="entry name" value="PRE-MRNA SPLICING FACTOR"/>
    <property type="match status" value="1"/>
</dbReference>
<dbReference type="InterPro" id="IPR045075">
    <property type="entry name" value="Syf1-like"/>
</dbReference>
<keyword evidence="6" id="KW-0508">mRNA splicing</keyword>
<evidence type="ECO:0000256" key="9">
    <source>
        <dbReference type="ARBA" id="ARBA00039472"/>
    </source>
</evidence>
<gene>
    <name evidence="14" type="primary">ABSGL_00180.1 scaffold 349</name>
</gene>
<name>A0A163LNR0_ABSGL</name>
<evidence type="ECO:0000256" key="8">
    <source>
        <dbReference type="ARBA" id="ARBA00037272"/>
    </source>
</evidence>
<feature type="domain" description="Pre-mRNA-splicing factor SYF1 central HAT repeats" evidence="11">
    <location>
        <begin position="177"/>
        <end position="386"/>
    </location>
</feature>
<dbReference type="InterPro" id="IPR003107">
    <property type="entry name" value="HAT"/>
</dbReference>
<feature type="domain" description="Pre-mRNA-splicing factor Syf1-like N-terminal HAT-repeats" evidence="13">
    <location>
        <begin position="15"/>
        <end position="175"/>
    </location>
</feature>
<dbReference type="Gene3D" id="1.25.40.10">
    <property type="entry name" value="Tetratricopeptide repeat domain"/>
    <property type="match status" value="4"/>
</dbReference>
<keyword evidence="3" id="KW-0507">mRNA processing</keyword>
<evidence type="ECO:0000256" key="5">
    <source>
        <dbReference type="ARBA" id="ARBA00022737"/>
    </source>
</evidence>
<evidence type="ECO:0000313" key="15">
    <source>
        <dbReference type="Proteomes" id="UP000078561"/>
    </source>
</evidence>
<dbReference type="InterPro" id="IPR011990">
    <property type="entry name" value="TPR-like_helical_dom_sf"/>
</dbReference>
<dbReference type="EMBL" id="LT550042">
    <property type="protein sequence ID" value="SAL94888.1"/>
    <property type="molecule type" value="Genomic_DNA"/>
</dbReference>
<organism evidence="14">
    <name type="scientific">Absidia glauca</name>
    <name type="common">Pin mould</name>
    <dbReference type="NCBI Taxonomy" id="4829"/>
    <lineage>
        <taxon>Eukaryota</taxon>
        <taxon>Fungi</taxon>
        <taxon>Fungi incertae sedis</taxon>
        <taxon>Mucoromycota</taxon>
        <taxon>Mucoromycotina</taxon>
        <taxon>Mucoromycetes</taxon>
        <taxon>Mucorales</taxon>
        <taxon>Cunninghamellaceae</taxon>
        <taxon>Absidia</taxon>
    </lineage>
</organism>
<dbReference type="FunCoup" id="A0A163LNR0">
    <property type="interactions" value="913"/>
</dbReference>
<feature type="domain" description="Pre-mRNA-splicing factor Syf1/CRNKL1-like C-terminal HAT-repeats" evidence="12">
    <location>
        <begin position="388"/>
        <end position="745"/>
    </location>
</feature>
<evidence type="ECO:0000256" key="1">
    <source>
        <dbReference type="ARBA" id="ARBA00004123"/>
    </source>
</evidence>
<evidence type="ECO:0000256" key="2">
    <source>
        <dbReference type="ARBA" id="ARBA00008644"/>
    </source>
</evidence>
<sequence length="747" mass="88099">MSTTLETPHKVNPYDQPYEQELARYPFSLRTWLRYIDHKQNGVSNPDEVCQLYDRALAQLPGSYKLWKQYLDVRRQRLQGIHPLTHQDRYQEMNQYYERALVLLNKMPRIWLDYLQFLTTQPMITQTRRTFDRALRALPVTQHTRIWDLYLEFSQAAGPETAIRVLRRYLKLEPQHVEHYIDLLVKIDHYDEAAIKLVSVVNDHDFKSIRGKSNYQLWQDLCDLVVDHCDAIHSINVESILRSGIQRFTDQVGLLYCRLAMYWIKMGQLEKARDIFEEGITTVSTVRDFTAIFDAYAEFEEEMITTKMEMAAEREEAGTKSMVDDMELDLRLARFERLMDRRAFLVNEVLLRQNPNNVAEWEKRVALWGDQHDKVVETYTQALQTINPKKPHGKLQSLWSSFARFYEDNGDLAAARAIFEKAVKVNFRAVTDLADVWCEYAEMETRHDEFDRALQVMAHATAVPRHISSNTNKNPLLVNYHDESLPVQQRVFKSLQLWSFYIDLEESVGTVQSTKDVYNKVMELRIANPQVVVNYATFLEEHQYFEEAFKVYERGIDLFGWPIAFELWNIYLPRFMDRYGGTKLERARDLFEQAIDNCPPKYAKAIYLMYGKLEEEHGLARHAMRIYDRATSAVDDKDRLEMFEFYVAKATASFGIVSAREIYEKAIEALPDKDVRVICMKYAALERKLGEIDRCRAIYGFAAQFFDPKRLPDFWQTWHDFEVQHGNEDTFKEMLRIKRSVQAQFPL</sequence>
<dbReference type="Gene3D" id="1.25.40.430">
    <property type="match status" value="1"/>
</dbReference>
<reference evidence="14" key="1">
    <citation type="submission" date="2016-04" db="EMBL/GenBank/DDBJ databases">
        <authorList>
            <person name="Evans L.H."/>
            <person name="Alamgir A."/>
            <person name="Owens N."/>
            <person name="Weber N.D."/>
            <person name="Virtaneva K."/>
            <person name="Barbian K."/>
            <person name="Babar A."/>
            <person name="Rosenke K."/>
        </authorList>
    </citation>
    <scope>NUCLEOTIDE SEQUENCE [LARGE SCALE GENOMIC DNA]</scope>
    <source>
        <strain evidence="14">CBS 101.48</strain>
    </source>
</reference>